<evidence type="ECO:0000256" key="1">
    <source>
        <dbReference type="SAM" id="Phobius"/>
    </source>
</evidence>
<keyword evidence="1" id="KW-1133">Transmembrane helix</keyword>
<reference evidence="4 5" key="1">
    <citation type="submission" date="2016-05" db="EMBL/GenBank/DDBJ databases">
        <title>Draft genome of Corynebacterium afermentans subsp. afermentans LCDC 88199T.</title>
        <authorList>
            <person name="Bernier A.-M."/>
            <person name="Bernard K."/>
        </authorList>
    </citation>
    <scope>NUCLEOTIDE SEQUENCE [LARGE SCALE GENOMIC DNA]</scope>
    <source>
        <strain evidence="4">NML04-0072</strain>
        <strain evidence="5">NML120819</strain>
    </source>
</reference>
<evidence type="ECO:0000313" key="4">
    <source>
        <dbReference type="Proteomes" id="UP000077589"/>
    </source>
</evidence>
<proteinExistence type="predicted"/>
<dbReference type="RefSeq" id="WP_049258627.1">
    <property type="nucleotide sequence ID" value="NZ_JAWFMW010000001.1"/>
</dbReference>
<organism evidence="3 5">
    <name type="scientific">Eikenella corrodens</name>
    <dbReference type="NCBI Taxonomy" id="539"/>
    <lineage>
        <taxon>Bacteria</taxon>
        <taxon>Pseudomonadati</taxon>
        <taxon>Pseudomonadota</taxon>
        <taxon>Betaproteobacteria</taxon>
        <taxon>Neisseriales</taxon>
        <taxon>Neisseriaceae</taxon>
        <taxon>Eikenella</taxon>
    </lineage>
</organism>
<comment type="caution">
    <text evidence="3">The sequence shown here is derived from an EMBL/GenBank/DDBJ whole genome shotgun (WGS) entry which is preliminary data.</text>
</comment>
<keyword evidence="1" id="KW-0812">Transmembrane</keyword>
<evidence type="ECO:0000313" key="5">
    <source>
        <dbReference type="Proteomes" id="UP000078103"/>
    </source>
</evidence>
<evidence type="ECO:0000313" key="3">
    <source>
        <dbReference type="EMBL" id="OAM20947.1"/>
    </source>
</evidence>
<reference evidence="3" key="2">
    <citation type="submission" date="2016-05" db="EMBL/GenBank/DDBJ databases">
        <authorList>
            <person name="Lavstsen T."/>
            <person name="Jespersen J.S."/>
        </authorList>
    </citation>
    <scope>NUCLEOTIDE SEQUENCE</scope>
    <source>
        <strain evidence="2">NML04-0072</strain>
        <strain evidence="3">NML120819</strain>
    </source>
</reference>
<dbReference type="EMBL" id="LXSH01000023">
    <property type="protein sequence ID" value="OAM20947.1"/>
    <property type="molecule type" value="Genomic_DNA"/>
</dbReference>
<keyword evidence="1" id="KW-0472">Membrane</keyword>
<protein>
    <submittedName>
        <fullName evidence="3">Uncharacterized protein</fullName>
    </submittedName>
</protein>
<evidence type="ECO:0000313" key="2">
    <source>
        <dbReference type="EMBL" id="OAM19816.1"/>
    </source>
</evidence>
<dbReference type="OrthoDB" id="9902788at2"/>
<gene>
    <name evidence="3" type="ORF">A7P89_09030</name>
    <name evidence="2" type="ORF">A7P90_04950</name>
</gene>
<dbReference type="AlphaFoldDB" id="A0A1A9RMS9"/>
<dbReference type="EMBL" id="LXSG01000028">
    <property type="protein sequence ID" value="OAM19816.1"/>
    <property type="molecule type" value="Genomic_DNA"/>
</dbReference>
<dbReference type="Proteomes" id="UP000078103">
    <property type="component" value="Unassembled WGS sequence"/>
</dbReference>
<dbReference type="Proteomes" id="UP000077589">
    <property type="component" value="Unassembled WGS sequence"/>
</dbReference>
<name>A0A1A9RMS9_EIKCO</name>
<sequence>MFRKSVLTAAIVRYCPMLIGLFMGLSLFFGMSFALWGPESDRTASLSMMVLSAVLLLAFATCDTNEA</sequence>
<feature type="transmembrane region" description="Helical" evidence="1">
    <location>
        <begin position="43"/>
        <end position="62"/>
    </location>
</feature>
<feature type="transmembrane region" description="Helical" evidence="1">
    <location>
        <begin position="12"/>
        <end position="37"/>
    </location>
</feature>
<accession>A0A1A9RMS9</accession>